<organism evidence="1 2">
    <name type="scientific">Nocardioides lianchengensis</name>
    <dbReference type="NCBI Taxonomy" id="1045774"/>
    <lineage>
        <taxon>Bacteria</taxon>
        <taxon>Bacillati</taxon>
        <taxon>Actinomycetota</taxon>
        <taxon>Actinomycetes</taxon>
        <taxon>Propionibacteriales</taxon>
        <taxon>Nocardioidaceae</taxon>
        <taxon>Nocardioides</taxon>
    </lineage>
</organism>
<proteinExistence type="predicted"/>
<sequence>MNDQTLEERLVRSLDQQAGALYDAPFTLGDVQGRARGLRRRRRAAAVGVAAAVLAVVVPTAVLVGGDDRGVDPAPEPAPTPLRGGASVLDSSGDLTAPDGSVRPVPFGPDVTEFAVLDDGRVVATTGRTVLVVDDRVPGITRYRTALNDLTTGDGRAAAWVGDDLRVQVLESGVTDPVAFPGIPMAGEAVGMVDAVLGSDCAAGGCRVLAGDGSTTQYDITLDGAEPLALPEPLRVEDVSPDGTLWSVRYPDESDPQYGCSGLYDVAAGALEARTCETTGLRFSPDGQHLLALEGDGGVYDGVTVLDLGLGSTVLRYEPRDGAVVTGAAWADADHLLVSTAGLDGAGWELTRHGISDGSSEVLAGPVPGGNPEEALEFAFSE</sequence>
<dbReference type="STRING" id="1045774.SAMN05421872_101204"/>
<keyword evidence="2" id="KW-1185">Reference proteome</keyword>
<reference evidence="1 2" key="1">
    <citation type="submission" date="2016-10" db="EMBL/GenBank/DDBJ databases">
        <authorList>
            <person name="de Groot N.N."/>
        </authorList>
    </citation>
    <scope>NUCLEOTIDE SEQUENCE [LARGE SCALE GENOMIC DNA]</scope>
    <source>
        <strain evidence="1 2">CGMCC 4.6858</strain>
    </source>
</reference>
<evidence type="ECO:0000313" key="1">
    <source>
        <dbReference type="EMBL" id="SDC06671.1"/>
    </source>
</evidence>
<dbReference type="Proteomes" id="UP000199034">
    <property type="component" value="Unassembled WGS sequence"/>
</dbReference>
<dbReference type="EMBL" id="FMZM01000001">
    <property type="protein sequence ID" value="SDC06671.1"/>
    <property type="molecule type" value="Genomic_DNA"/>
</dbReference>
<dbReference type="AlphaFoldDB" id="A0A1G6IJN9"/>
<dbReference type="OrthoDB" id="3781296at2"/>
<accession>A0A1G6IJN9</accession>
<dbReference type="RefSeq" id="WP_090849872.1">
    <property type="nucleotide sequence ID" value="NZ_FMZM01000001.1"/>
</dbReference>
<dbReference type="SUPFAM" id="SSF82171">
    <property type="entry name" value="DPP6 N-terminal domain-like"/>
    <property type="match status" value="1"/>
</dbReference>
<gene>
    <name evidence="1" type="ORF">SAMN05421872_101204</name>
</gene>
<name>A0A1G6IJN9_9ACTN</name>
<evidence type="ECO:0008006" key="3">
    <source>
        <dbReference type="Google" id="ProtNLM"/>
    </source>
</evidence>
<evidence type="ECO:0000313" key="2">
    <source>
        <dbReference type="Proteomes" id="UP000199034"/>
    </source>
</evidence>
<protein>
    <recommendedName>
        <fullName evidence="3">WD40-like Beta Propeller Repeat</fullName>
    </recommendedName>
</protein>